<sequence length="153" mass="16555">MRRSPRRSERCQRTSSGEAPFGRAPRSTEREADRVVRGRLSVGIEDAQDLILDLEQAIKVASGELCSNPHGGFDSEFQDLPVVPRIEGKPIIQDDDLSTRAPSALLKISGEASSDASGDEEHSHRPRSWAGLSVAIPVAAAAVCGLSLLRWLK</sequence>
<accession>A0ABP0Q8M5</accession>
<feature type="transmembrane region" description="Helical" evidence="2">
    <location>
        <begin position="129"/>
        <end position="152"/>
    </location>
</feature>
<evidence type="ECO:0000313" key="3">
    <source>
        <dbReference type="EMBL" id="CAK9084598.1"/>
    </source>
</evidence>
<gene>
    <name evidence="3" type="ORF">CCMP2556_LOCUS41125</name>
</gene>
<evidence type="ECO:0000256" key="1">
    <source>
        <dbReference type="SAM" id="MobiDB-lite"/>
    </source>
</evidence>
<feature type="compositionally biased region" description="Basic and acidic residues" evidence="1">
    <location>
        <begin position="1"/>
        <end position="12"/>
    </location>
</feature>
<feature type="region of interest" description="Disordered" evidence="1">
    <location>
        <begin position="1"/>
        <end position="34"/>
    </location>
</feature>
<evidence type="ECO:0000256" key="2">
    <source>
        <dbReference type="SAM" id="Phobius"/>
    </source>
</evidence>
<organism evidence="3 4">
    <name type="scientific">Durusdinium trenchii</name>
    <dbReference type="NCBI Taxonomy" id="1381693"/>
    <lineage>
        <taxon>Eukaryota</taxon>
        <taxon>Sar</taxon>
        <taxon>Alveolata</taxon>
        <taxon>Dinophyceae</taxon>
        <taxon>Suessiales</taxon>
        <taxon>Symbiodiniaceae</taxon>
        <taxon>Durusdinium</taxon>
    </lineage>
</organism>
<keyword evidence="2" id="KW-1133">Transmembrane helix</keyword>
<comment type="caution">
    <text evidence="3">The sequence shown here is derived from an EMBL/GenBank/DDBJ whole genome shotgun (WGS) entry which is preliminary data.</text>
</comment>
<dbReference type="EMBL" id="CAXAMN010024206">
    <property type="protein sequence ID" value="CAK9084598.1"/>
    <property type="molecule type" value="Genomic_DNA"/>
</dbReference>
<keyword evidence="2" id="KW-0812">Transmembrane</keyword>
<keyword evidence="4" id="KW-1185">Reference proteome</keyword>
<evidence type="ECO:0000313" key="4">
    <source>
        <dbReference type="Proteomes" id="UP001642484"/>
    </source>
</evidence>
<reference evidence="3 4" key="1">
    <citation type="submission" date="2024-02" db="EMBL/GenBank/DDBJ databases">
        <authorList>
            <person name="Chen Y."/>
            <person name="Shah S."/>
            <person name="Dougan E. K."/>
            <person name="Thang M."/>
            <person name="Chan C."/>
        </authorList>
    </citation>
    <scope>NUCLEOTIDE SEQUENCE [LARGE SCALE GENOMIC DNA]</scope>
</reference>
<protein>
    <submittedName>
        <fullName evidence="3">Uncharacterized protein</fullName>
    </submittedName>
</protein>
<dbReference type="Proteomes" id="UP001642484">
    <property type="component" value="Unassembled WGS sequence"/>
</dbReference>
<name>A0ABP0Q8M5_9DINO</name>
<proteinExistence type="predicted"/>
<keyword evidence="2" id="KW-0472">Membrane</keyword>